<sequence>MYVISLGKLGEAEILHGHVKLKEGAGITITRDDPSNALEIIAAGAAYEGFGNHWLKHDPSGQLAASLMWRFDEVSFATSTVGVDLRLYTNSMRTWGFRRPVACEIRRARGMDAAGNPNVYSAIVLNTADIRNNMSQPCVGFMTGPNGQVSCFNGDGICFK</sequence>
<accession>X1H796</accession>
<dbReference type="AlphaFoldDB" id="X1H796"/>
<name>X1H796_9ZZZZ</name>
<protein>
    <submittedName>
        <fullName evidence="1">Uncharacterized protein</fullName>
    </submittedName>
</protein>
<comment type="caution">
    <text evidence="1">The sequence shown here is derived from an EMBL/GenBank/DDBJ whole genome shotgun (WGS) entry which is preliminary data.</text>
</comment>
<dbReference type="EMBL" id="BARU01017865">
    <property type="protein sequence ID" value="GAH49724.1"/>
    <property type="molecule type" value="Genomic_DNA"/>
</dbReference>
<feature type="non-terminal residue" evidence="1">
    <location>
        <position position="160"/>
    </location>
</feature>
<gene>
    <name evidence="1" type="ORF">S03H2_29582</name>
</gene>
<proteinExistence type="predicted"/>
<organism evidence="1">
    <name type="scientific">marine sediment metagenome</name>
    <dbReference type="NCBI Taxonomy" id="412755"/>
    <lineage>
        <taxon>unclassified sequences</taxon>
        <taxon>metagenomes</taxon>
        <taxon>ecological metagenomes</taxon>
    </lineage>
</organism>
<evidence type="ECO:0000313" key="1">
    <source>
        <dbReference type="EMBL" id="GAH49724.1"/>
    </source>
</evidence>
<reference evidence="1" key="1">
    <citation type="journal article" date="2014" name="Front. Microbiol.">
        <title>High frequency of phylogenetically diverse reductive dehalogenase-homologous genes in deep subseafloor sedimentary metagenomes.</title>
        <authorList>
            <person name="Kawai M."/>
            <person name="Futagami T."/>
            <person name="Toyoda A."/>
            <person name="Takaki Y."/>
            <person name="Nishi S."/>
            <person name="Hori S."/>
            <person name="Arai W."/>
            <person name="Tsubouchi T."/>
            <person name="Morono Y."/>
            <person name="Uchiyama I."/>
            <person name="Ito T."/>
            <person name="Fujiyama A."/>
            <person name="Inagaki F."/>
            <person name="Takami H."/>
        </authorList>
    </citation>
    <scope>NUCLEOTIDE SEQUENCE</scope>
    <source>
        <strain evidence="1">Expedition CK06-06</strain>
    </source>
</reference>